<gene>
    <name evidence="8" type="ORF">ALO_20707</name>
</gene>
<comment type="subcellular location">
    <subcellularLocation>
        <location evidence="1">Cell membrane</location>
        <topology evidence="1">Multi-pass membrane protein</topology>
    </subcellularLocation>
</comment>
<sequence>METGAKSNLGKLSILSILLIMSVLHPDIWFLEALPGNQTDFLQELTSIFLSIIIEAFPLVLLGVIISSFIHVFISDTTIHRLLPRNSMIGIVCGSLLGIFFPLCECGIIPIVRRLIQKGVPAYIAVPFMLSAPVINPLVGFSTYLAFNSSPSMLVYRFAGVFICANLIGILLYSSNVNSKILNPYTADPGCGCHQGCGCGHEHHHPGLLMRLREMLYHTCDEFFDMGRFLLIGSFLAAVIQITVPRTLLLSVGQEPVVSIWGMMGFAFILSVCSQADAFIAAPFAASFTPGAIASFLIYGPMLDIKNVIMMLNAFRVSYVMKLVLLITISVFLLSLLINCLPYFREVFGFV</sequence>
<dbReference type="InterPro" id="IPR005524">
    <property type="entry name" value="DUF318"/>
</dbReference>
<evidence type="ECO:0000256" key="3">
    <source>
        <dbReference type="ARBA" id="ARBA00022475"/>
    </source>
</evidence>
<proteinExistence type="inferred from homology"/>
<feature type="transmembrane region" description="Helical" evidence="7">
    <location>
        <begin position="124"/>
        <end position="147"/>
    </location>
</feature>
<keyword evidence="5 7" id="KW-1133">Transmembrane helix</keyword>
<feature type="transmembrane region" description="Helical" evidence="7">
    <location>
        <begin position="154"/>
        <end position="174"/>
    </location>
</feature>
<dbReference type="STRING" id="1009370.ALO_20707"/>
<feature type="transmembrane region" description="Helical" evidence="7">
    <location>
        <begin position="256"/>
        <end position="272"/>
    </location>
</feature>
<comment type="similarity">
    <text evidence="2">Belongs to the UPF0718 family.</text>
</comment>
<evidence type="ECO:0000256" key="5">
    <source>
        <dbReference type="ARBA" id="ARBA00022989"/>
    </source>
</evidence>
<dbReference type="InterPro" id="IPR052923">
    <property type="entry name" value="UPF0718"/>
</dbReference>
<feature type="transmembrane region" description="Helical" evidence="7">
    <location>
        <begin position="278"/>
        <end position="299"/>
    </location>
</feature>
<feature type="transmembrane region" description="Helical" evidence="7">
    <location>
        <begin position="12"/>
        <end position="28"/>
    </location>
</feature>
<accession>F7NPU4</accession>
<evidence type="ECO:0000256" key="7">
    <source>
        <dbReference type="SAM" id="Phobius"/>
    </source>
</evidence>
<name>F7NPU4_9FIRM</name>
<keyword evidence="3" id="KW-1003">Cell membrane</keyword>
<comment type="caution">
    <text evidence="8">The sequence shown here is derived from an EMBL/GenBank/DDBJ whole genome shotgun (WGS) entry which is preliminary data.</text>
</comment>
<evidence type="ECO:0000256" key="6">
    <source>
        <dbReference type="ARBA" id="ARBA00023136"/>
    </source>
</evidence>
<dbReference type="GO" id="GO:0005886">
    <property type="term" value="C:plasma membrane"/>
    <property type="evidence" value="ECO:0007669"/>
    <property type="project" value="UniProtKB-SubCell"/>
</dbReference>
<dbReference type="Pfam" id="PF03773">
    <property type="entry name" value="ArsP_1"/>
    <property type="match status" value="1"/>
</dbReference>
<dbReference type="Proteomes" id="UP000003240">
    <property type="component" value="Unassembled WGS sequence"/>
</dbReference>
<keyword evidence="9" id="KW-1185">Reference proteome</keyword>
<dbReference type="AlphaFoldDB" id="F7NPU4"/>
<protein>
    <submittedName>
        <fullName evidence="8">Permease</fullName>
    </submittedName>
</protein>
<feature type="transmembrane region" description="Helical" evidence="7">
    <location>
        <begin position="86"/>
        <end position="112"/>
    </location>
</feature>
<keyword evidence="4 7" id="KW-0812">Transmembrane</keyword>
<reference evidence="8 9" key="1">
    <citation type="journal article" date="2011" name="EMBO J.">
        <title>Structural diversity of bacterial flagellar motors.</title>
        <authorList>
            <person name="Chen S."/>
            <person name="Beeby M."/>
            <person name="Murphy G.E."/>
            <person name="Leadbetter J.R."/>
            <person name="Hendrixson D.R."/>
            <person name="Briegel A."/>
            <person name="Li Z."/>
            <person name="Shi J."/>
            <person name="Tocheva E.I."/>
            <person name="Muller A."/>
            <person name="Dobro M.J."/>
            <person name="Jensen G.J."/>
        </authorList>
    </citation>
    <scope>NUCLEOTIDE SEQUENCE [LARGE SCALE GENOMIC DNA]</scope>
    <source>
        <strain evidence="8 9">DSM 6540</strain>
    </source>
</reference>
<dbReference type="EMBL" id="AFGF01000269">
    <property type="protein sequence ID" value="EGO61935.1"/>
    <property type="molecule type" value="Genomic_DNA"/>
</dbReference>
<evidence type="ECO:0000313" key="8">
    <source>
        <dbReference type="EMBL" id="EGO61935.1"/>
    </source>
</evidence>
<evidence type="ECO:0000313" key="9">
    <source>
        <dbReference type="Proteomes" id="UP000003240"/>
    </source>
</evidence>
<evidence type="ECO:0000256" key="2">
    <source>
        <dbReference type="ARBA" id="ARBA00006386"/>
    </source>
</evidence>
<dbReference type="RefSeq" id="WP_004099662.1">
    <property type="nucleotide sequence ID" value="NZ_AFGF01000269.1"/>
</dbReference>
<evidence type="ECO:0000256" key="4">
    <source>
        <dbReference type="ARBA" id="ARBA00022692"/>
    </source>
</evidence>
<dbReference type="eggNOG" id="COG0701">
    <property type="taxonomic scope" value="Bacteria"/>
</dbReference>
<dbReference type="PANTHER" id="PTHR34184:SF4">
    <property type="entry name" value="UPF0718 PROTEIN YCGR"/>
    <property type="match status" value="1"/>
</dbReference>
<feature type="transmembrane region" description="Helical" evidence="7">
    <location>
        <begin position="226"/>
        <end position="244"/>
    </location>
</feature>
<organism evidence="8 9">
    <name type="scientific">Acetonema longum DSM 6540</name>
    <dbReference type="NCBI Taxonomy" id="1009370"/>
    <lineage>
        <taxon>Bacteria</taxon>
        <taxon>Bacillati</taxon>
        <taxon>Bacillota</taxon>
        <taxon>Negativicutes</taxon>
        <taxon>Acetonemataceae</taxon>
        <taxon>Acetonema</taxon>
    </lineage>
</organism>
<dbReference type="PANTHER" id="PTHR34184">
    <property type="entry name" value="UPF0718 PROTEIN YCGR"/>
    <property type="match status" value="1"/>
</dbReference>
<feature type="transmembrane region" description="Helical" evidence="7">
    <location>
        <begin position="48"/>
        <end position="74"/>
    </location>
</feature>
<evidence type="ECO:0000256" key="1">
    <source>
        <dbReference type="ARBA" id="ARBA00004651"/>
    </source>
</evidence>
<keyword evidence="6 7" id="KW-0472">Membrane</keyword>
<feature type="transmembrane region" description="Helical" evidence="7">
    <location>
        <begin position="320"/>
        <end position="344"/>
    </location>
</feature>